<dbReference type="InterPro" id="IPR029057">
    <property type="entry name" value="PRTase-like"/>
</dbReference>
<evidence type="ECO:0000313" key="6">
    <source>
        <dbReference type="Proteomes" id="UP000271380"/>
    </source>
</evidence>
<dbReference type="STRING" id="35755.UL82_02430"/>
<gene>
    <name evidence="4" type="ORF">NCTC949_00205</name>
    <name evidence="3" type="ORF">UL82_02430</name>
</gene>
<dbReference type="AlphaFoldDB" id="A0A0F6TDA7"/>
<dbReference type="InterPro" id="IPR051910">
    <property type="entry name" value="ComF/GntX_DNA_util-trans"/>
</dbReference>
<dbReference type="PANTHER" id="PTHR47505">
    <property type="entry name" value="DNA UTILIZATION PROTEIN YHGH"/>
    <property type="match status" value="1"/>
</dbReference>
<dbReference type="SUPFAM" id="SSF53271">
    <property type="entry name" value="PRTase-like"/>
    <property type="match status" value="1"/>
</dbReference>
<comment type="similarity">
    <text evidence="1">Belongs to the ComF/GntX family.</text>
</comment>
<keyword evidence="3" id="KW-0808">Transferase</keyword>
<keyword evidence="5" id="KW-1185">Reference proteome</keyword>
<evidence type="ECO:0000256" key="1">
    <source>
        <dbReference type="ARBA" id="ARBA00008007"/>
    </source>
</evidence>
<reference evidence="3 5" key="1">
    <citation type="journal article" date="2015" name="Genome Announc.">
        <title>Complete Genome Sequence of Corynebacterium kutscheri DSM 20755, a Corynebacterial Type Strain with Remarkably Low G+C Content of Chromosomal DNA.</title>
        <authorList>
            <person name="Ruckert C."/>
            <person name="Albersmeier A."/>
            <person name="Winkler A."/>
            <person name="Tauch A."/>
        </authorList>
    </citation>
    <scope>NUCLEOTIDE SEQUENCE [LARGE SCALE GENOMIC DNA]</scope>
    <source>
        <strain evidence="3 5">DSM 20755</strain>
    </source>
</reference>
<dbReference type="GO" id="GO:0016740">
    <property type="term" value="F:transferase activity"/>
    <property type="evidence" value="ECO:0007669"/>
    <property type="project" value="UniProtKB-KW"/>
</dbReference>
<evidence type="ECO:0000313" key="5">
    <source>
        <dbReference type="Proteomes" id="UP000033457"/>
    </source>
</evidence>
<accession>A0A0F6TDA7</accession>
<evidence type="ECO:0000313" key="4">
    <source>
        <dbReference type="EMBL" id="VEH04654.1"/>
    </source>
</evidence>
<reference evidence="4 6" key="2">
    <citation type="submission" date="2018-12" db="EMBL/GenBank/DDBJ databases">
        <authorList>
            <consortium name="Pathogen Informatics"/>
        </authorList>
    </citation>
    <scope>NUCLEOTIDE SEQUENCE [LARGE SCALE GENOMIC DNA]</scope>
    <source>
        <strain evidence="4 6">NCTC949</strain>
    </source>
</reference>
<dbReference type="Gene3D" id="3.40.50.2020">
    <property type="match status" value="1"/>
</dbReference>
<protein>
    <submittedName>
        <fullName evidence="3 4">Phosphoribosyl transferase</fullName>
    </submittedName>
</protein>
<dbReference type="EMBL" id="LR134377">
    <property type="protein sequence ID" value="VEH04654.1"/>
    <property type="molecule type" value="Genomic_DNA"/>
</dbReference>
<evidence type="ECO:0000259" key="2">
    <source>
        <dbReference type="Pfam" id="PF00156"/>
    </source>
</evidence>
<dbReference type="KEGG" id="cku:UL82_02430"/>
<dbReference type="PANTHER" id="PTHR47505:SF1">
    <property type="entry name" value="DNA UTILIZATION PROTEIN YHGH"/>
    <property type="match status" value="1"/>
</dbReference>
<dbReference type="HOGENOM" id="CLU_054549_3_2_11"/>
<dbReference type="InterPro" id="IPR000836">
    <property type="entry name" value="PRTase_dom"/>
</dbReference>
<dbReference type="Proteomes" id="UP000033457">
    <property type="component" value="Chromosome"/>
</dbReference>
<dbReference type="Proteomes" id="UP000271380">
    <property type="component" value="Chromosome"/>
</dbReference>
<organism evidence="3 5">
    <name type="scientific">Corynebacterium kutscheri</name>
    <dbReference type="NCBI Taxonomy" id="35755"/>
    <lineage>
        <taxon>Bacteria</taxon>
        <taxon>Bacillati</taxon>
        <taxon>Actinomycetota</taxon>
        <taxon>Actinomycetes</taxon>
        <taxon>Mycobacteriales</taxon>
        <taxon>Corynebacteriaceae</taxon>
        <taxon>Corynebacterium</taxon>
    </lineage>
</organism>
<dbReference type="EMBL" id="CP011312">
    <property type="protein sequence ID" value="AKE40711.1"/>
    <property type="molecule type" value="Genomic_DNA"/>
</dbReference>
<proteinExistence type="inferred from homology"/>
<evidence type="ECO:0000313" key="3">
    <source>
        <dbReference type="EMBL" id="AKE40711.1"/>
    </source>
</evidence>
<dbReference type="Pfam" id="PF00156">
    <property type="entry name" value="Pribosyltran"/>
    <property type="match status" value="1"/>
</dbReference>
<feature type="domain" description="Phosphoribosyltransferase" evidence="2">
    <location>
        <begin position="152"/>
        <end position="187"/>
    </location>
</feature>
<name>A0A0F6TDA7_9CORY</name>
<sequence>MHIPTWSLGALGGVRREVIIALKERGRKDMIPYLGPIVRAAVEFLIAAGELEEEIVLIPAPTRRLAASRRGGDPVYLVCRNTGFPTWKALEHTRSVKDSVGLSATQRRENMRHAVVPTAFLPPEQKWQLLAWLRQRAWVPSDGRGWRTPATTRAISGLSVVLVDDVITTGATLAASAQLLASAGVQVRGALGWSNA</sequence>